<dbReference type="AlphaFoldDB" id="A0A2R5GG94"/>
<comment type="caution">
    <text evidence="1">The sequence shown here is derived from an EMBL/GenBank/DDBJ whole genome shotgun (WGS) entry which is preliminary data.</text>
</comment>
<gene>
    <name evidence="1" type="ORF">FCC1311_061102</name>
</gene>
<accession>A0A2R5GG94</accession>
<sequence>MDKILHFGDFCSDLVAELDRVLSPAVASASSDLSVVIATVGAFMTNEREVPPIVISFDSYRKDARTYVHGSEQLMSPAALLAYESRSSPVNTDENAVSMVYRLYDNLVEDRAKIPKLAEVIEFFVGRLRRLTKMD</sequence>
<dbReference type="Proteomes" id="UP000241890">
    <property type="component" value="Unassembled WGS sequence"/>
</dbReference>
<dbReference type="InParanoid" id="A0A2R5GG94"/>
<keyword evidence="2" id="KW-1185">Reference proteome</keyword>
<proteinExistence type="predicted"/>
<reference evidence="1 2" key="1">
    <citation type="submission" date="2017-12" db="EMBL/GenBank/DDBJ databases">
        <title>Sequencing, de novo assembly and annotation of complete genome of a new Thraustochytrid species, strain FCC1311.</title>
        <authorList>
            <person name="Sedici K."/>
            <person name="Godart F."/>
            <person name="Aiese Cigliano R."/>
            <person name="Sanseverino W."/>
            <person name="Barakat M."/>
            <person name="Ortet P."/>
            <person name="Marechal E."/>
            <person name="Cagnac O."/>
            <person name="Amato A."/>
        </authorList>
    </citation>
    <scope>NUCLEOTIDE SEQUENCE [LARGE SCALE GENOMIC DNA]</scope>
</reference>
<evidence type="ECO:0000313" key="1">
    <source>
        <dbReference type="EMBL" id="GBG29890.1"/>
    </source>
</evidence>
<evidence type="ECO:0000313" key="2">
    <source>
        <dbReference type="Proteomes" id="UP000241890"/>
    </source>
</evidence>
<protein>
    <submittedName>
        <fullName evidence="1">Uncharacterized protein</fullName>
    </submittedName>
</protein>
<organism evidence="1 2">
    <name type="scientific">Hondaea fermentalgiana</name>
    <dbReference type="NCBI Taxonomy" id="2315210"/>
    <lineage>
        <taxon>Eukaryota</taxon>
        <taxon>Sar</taxon>
        <taxon>Stramenopiles</taxon>
        <taxon>Bigyra</taxon>
        <taxon>Labyrinthulomycetes</taxon>
        <taxon>Thraustochytrida</taxon>
        <taxon>Thraustochytriidae</taxon>
        <taxon>Hondaea</taxon>
    </lineage>
</organism>
<dbReference type="EMBL" id="BEYU01000067">
    <property type="protein sequence ID" value="GBG29890.1"/>
    <property type="molecule type" value="Genomic_DNA"/>
</dbReference>
<name>A0A2R5GG94_9STRA</name>